<dbReference type="AlphaFoldDB" id="A0AAW7ZG45"/>
<comment type="caution">
    <text evidence="1">The sequence shown here is derived from an EMBL/GenBank/DDBJ whole genome shotgun (WGS) entry which is preliminary data.</text>
</comment>
<organism evidence="1 2">
    <name type="scientific">Desulforamulus aquiferis</name>
    <dbReference type="NCBI Taxonomy" id="1397668"/>
    <lineage>
        <taxon>Bacteria</taxon>
        <taxon>Bacillati</taxon>
        <taxon>Bacillota</taxon>
        <taxon>Clostridia</taxon>
        <taxon>Eubacteriales</taxon>
        <taxon>Peptococcaceae</taxon>
        <taxon>Desulforamulus</taxon>
    </lineage>
</organism>
<protein>
    <recommendedName>
        <fullName evidence="3">SipL SPOCS domain-containing protein</fullName>
    </recommendedName>
</protein>
<evidence type="ECO:0000313" key="2">
    <source>
        <dbReference type="Proteomes" id="UP001172911"/>
    </source>
</evidence>
<accession>A0AAW7ZG45</accession>
<reference evidence="1" key="1">
    <citation type="journal article" date="2023" name="J. Hazard. Mater.">
        <title>Anaerobic biodegradation of pyrene and benzo[a]pyrene by a new sulfate-reducing Desulforamulus aquiferis strain DSA.</title>
        <authorList>
            <person name="Zhang Z."/>
            <person name="Sun J."/>
            <person name="Gong X."/>
            <person name="Wang C."/>
            <person name="Wang H."/>
        </authorList>
    </citation>
    <scope>NUCLEOTIDE SEQUENCE</scope>
    <source>
        <strain evidence="1">DSA</strain>
    </source>
</reference>
<gene>
    <name evidence="1" type="ORF">P6N53_15725</name>
</gene>
<dbReference type="Proteomes" id="UP001172911">
    <property type="component" value="Unassembled WGS sequence"/>
</dbReference>
<dbReference type="RefSeq" id="WP_304544825.1">
    <property type="nucleotide sequence ID" value="NZ_JARPTC010000023.1"/>
</dbReference>
<keyword evidence="2" id="KW-1185">Reference proteome</keyword>
<dbReference type="EMBL" id="JARPTC010000023">
    <property type="protein sequence ID" value="MDO7788678.1"/>
    <property type="molecule type" value="Genomic_DNA"/>
</dbReference>
<proteinExistence type="predicted"/>
<reference evidence="1" key="2">
    <citation type="submission" date="2023-03" db="EMBL/GenBank/DDBJ databases">
        <authorList>
            <person name="Zhang Z."/>
        </authorList>
    </citation>
    <scope>NUCLEOTIDE SEQUENCE</scope>
    <source>
        <strain evidence="1">DSA</strain>
    </source>
</reference>
<evidence type="ECO:0008006" key="3">
    <source>
        <dbReference type="Google" id="ProtNLM"/>
    </source>
</evidence>
<sequence>MAFVNQVSTTNFVPQKLKVLKVLCQDCFQEMGTTAFPGLAVGIDLPVADLDLLVFDVEAGIPTVPNITVLPNKVLNTISVPLTVTVTLLGVEVLTLDIPGFFITGEIVCSGIVPDGTVNVQKHDLQVLEPIVPVVADFTVVDGLITELTLLITVIVEGCAVISREEILKVNAASLFCPCP</sequence>
<evidence type="ECO:0000313" key="1">
    <source>
        <dbReference type="EMBL" id="MDO7788678.1"/>
    </source>
</evidence>
<name>A0AAW7ZG45_9FIRM</name>